<proteinExistence type="inferred from homology"/>
<evidence type="ECO:0000256" key="1">
    <source>
        <dbReference type="ARBA" id="ARBA00008467"/>
    </source>
</evidence>
<gene>
    <name evidence="5" type="ORF">Cri9333_1397</name>
</gene>
<keyword evidence="6" id="KW-1185">Reference proteome</keyword>
<dbReference type="RefSeq" id="WP_015202413.1">
    <property type="nucleotide sequence ID" value="NC_019753.1"/>
</dbReference>
<dbReference type="KEGG" id="cep:Cri9333_1397"/>
<keyword evidence="2 3" id="KW-0808">Transferase</keyword>
<dbReference type="GO" id="GO:0004315">
    <property type="term" value="F:3-oxoacyl-[acyl-carrier-protein] synthase activity"/>
    <property type="evidence" value="ECO:0007669"/>
    <property type="project" value="UniProtKB-EC"/>
</dbReference>
<dbReference type="Proteomes" id="UP000010472">
    <property type="component" value="Chromosome"/>
</dbReference>
<dbReference type="SUPFAM" id="SSF53901">
    <property type="entry name" value="Thiolase-like"/>
    <property type="match status" value="2"/>
</dbReference>
<comment type="similarity">
    <text evidence="1 3">Belongs to the thiolase-like superfamily. Beta-ketoacyl-ACP synthases family.</text>
</comment>
<dbReference type="AlphaFoldDB" id="K9VWE0"/>
<dbReference type="OrthoDB" id="9808669at2"/>
<feature type="domain" description="Ketosynthase family 3 (KS3)" evidence="4">
    <location>
        <begin position="1"/>
        <end position="400"/>
    </location>
</feature>
<protein>
    <submittedName>
        <fullName evidence="5">Beta-ketoacyl-acyl-carrier-protein synthase I</fullName>
        <ecNumber evidence="5">2.3.1.41</ecNumber>
    </submittedName>
</protein>
<reference evidence="5 6" key="1">
    <citation type="submission" date="2012-06" db="EMBL/GenBank/DDBJ databases">
        <title>Finished chromosome of genome of Crinalium epipsammum PCC 9333.</title>
        <authorList>
            <consortium name="US DOE Joint Genome Institute"/>
            <person name="Gugger M."/>
            <person name="Coursin T."/>
            <person name="Rippka R."/>
            <person name="Tandeau De Marsac N."/>
            <person name="Huntemann M."/>
            <person name="Wei C.-L."/>
            <person name="Han J."/>
            <person name="Detter J.C."/>
            <person name="Han C."/>
            <person name="Tapia R."/>
            <person name="Davenport K."/>
            <person name="Daligault H."/>
            <person name="Erkkila T."/>
            <person name="Gu W."/>
            <person name="Munk A.C.C."/>
            <person name="Teshima H."/>
            <person name="Xu Y."/>
            <person name="Chain P."/>
            <person name="Chen A."/>
            <person name="Krypides N."/>
            <person name="Mavromatis K."/>
            <person name="Markowitz V."/>
            <person name="Szeto E."/>
            <person name="Ivanova N."/>
            <person name="Mikhailova N."/>
            <person name="Ovchinnikova G."/>
            <person name="Pagani I."/>
            <person name="Pati A."/>
            <person name="Goodwin L."/>
            <person name="Peters L."/>
            <person name="Pitluck S."/>
            <person name="Woyke T."/>
            <person name="Kerfeld C."/>
        </authorList>
    </citation>
    <scope>NUCLEOTIDE SEQUENCE [LARGE SCALE GENOMIC DNA]</scope>
    <source>
        <strain evidence="5 6">PCC 9333</strain>
    </source>
</reference>
<dbReference type="PANTHER" id="PTHR11712:SF347">
    <property type="entry name" value="BETA KETOACYL-ACYL CARRIER PROTEIN SYNTHASE"/>
    <property type="match status" value="1"/>
</dbReference>
<dbReference type="HOGENOM" id="CLU_000022_69_2_3"/>
<name>K9VWE0_9CYAN</name>
<evidence type="ECO:0000259" key="4">
    <source>
        <dbReference type="PROSITE" id="PS52004"/>
    </source>
</evidence>
<dbReference type="InterPro" id="IPR014031">
    <property type="entry name" value="Ketoacyl_synth_C"/>
</dbReference>
<dbReference type="InterPro" id="IPR020841">
    <property type="entry name" value="PKS_Beta-ketoAc_synthase_dom"/>
</dbReference>
<dbReference type="InterPro" id="IPR014030">
    <property type="entry name" value="Ketoacyl_synth_N"/>
</dbReference>
<dbReference type="EC" id="2.3.1.41" evidence="5"/>
<dbReference type="PANTHER" id="PTHR11712">
    <property type="entry name" value="POLYKETIDE SYNTHASE-RELATED"/>
    <property type="match status" value="1"/>
</dbReference>
<dbReference type="eggNOG" id="COG0304">
    <property type="taxonomic scope" value="Bacteria"/>
</dbReference>
<dbReference type="InterPro" id="IPR000794">
    <property type="entry name" value="Beta-ketoacyl_synthase"/>
</dbReference>
<dbReference type="SMART" id="SM00825">
    <property type="entry name" value="PKS_KS"/>
    <property type="match status" value="1"/>
</dbReference>
<dbReference type="CDD" id="cd00834">
    <property type="entry name" value="KAS_I_II"/>
    <property type="match status" value="1"/>
</dbReference>
<dbReference type="Pfam" id="PF02801">
    <property type="entry name" value="Ketoacyl-synt_C"/>
    <property type="match status" value="1"/>
</dbReference>
<sequence>MVEVVVTGVGLISALGDLENTWKSLIAGKSGIIPRQIFTELPIFPLALIGKIPNNLTNITELVVAAALKDAGLLPPLIDCGVVIGSSRSCQASWEELARQFYRSQQQLGYQDTASSNCVISLSSIAQENTIKLEHWLDTLPNRAAIATARQISSAAPVLAPMAACATGIWAIAQAYNLIQTGQCQRVIAGAVEAAITPLTLAGFDKMGALAKTGAYPFDCKRSGLVLGEGGAVFVLETAELAQRRDAKIYGEVLGFGLTADAYHVCATDSRGSSAIAAVKQCLERSKLLSEDIDYIHAHGTATQLNDHHEAQLIKYLFPQGVAVSSTKGATGHTLGASGALGVAFCLMAMESNLLPPCVGLTAPEFDLDFVTVGQSREVQKMLCLSFGFGGQNAVLALGKV</sequence>
<evidence type="ECO:0000313" key="5">
    <source>
        <dbReference type="EMBL" id="AFZ12291.1"/>
    </source>
</evidence>
<dbReference type="Gene3D" id="3.40.47.10">
    <property type="match status" value="1"/>
</dbReference>
<evidence type="ECO:0000256" key="3">
    <source>
        <dbReference type="RuleBase" id="RU003694"/>
    </source>
</evidence>
<organism evidence="5 6">
    <name type="scientific">Crinalium epipsammum PCC 9333</name>
    <dbReference type="NCBI Taxonomy" id="1173022"/>
    <lineage>
        <taxon>Bacteria</taxon>
        <taxon>Bacillati</taxon>
        <taxon>Cyanobacteriota</taxon>
        <taxon>Cyanophyceae</taxon>
        <taxon>Gomontiellales</taxon>
        <taxon>Gomontiellaceae</taxon>
        <taxon>Crinalium</taxon>
    </lineage>
</organism>
<dbReference type="PATRIC" id="fig|1173022.3.peg.1515"/>
<dbReference type="STRING" id="1173022.Cri9333_1397"/>
<dbReference type="GO" id="GO:0006633">
    <property type="term" value="P:fatty acid biosynthetic process"/>
    <property type="evidence" value="ECO:0007669"/>
    <property type="project" value="TreeGrafter"/>
</dbReference>
<dbReference type="Pfam" id="PF00109">
    <property type="entry name" value="ketoacyl-synt"/>
    <property type="match status" value="1"/>
</dbReference>
<dbReference type="NCBIfam" id="NF004618">
    <property type="entry name" value="PRK05952.1"/>
    <property type="match status" value="1"/>
</dbReference>
<accession>K9VWE0</accession>
<evidence type="ECO:0000256" key="2">
    <source>
        <dbReference type="ARBA" id="ARBA00022679"/>
    </source>
</evidence>
<dbReference type="InterPro" id="IPR016039">
    <property type="entry name" value="Thiolase-like"/>
</dbReference>
<dbReference type="PROSITE" id="PS52004">
    <property type="entry name" value="KS3_2"/>
    <property type="match status" value="1"/>
</dbReference>
<evidence type="ECO:0000313" key="6">
    <source>
        <dbReference type="Proteomes" id="UP000010472"/>
    </source>
</evidence>
<dbReference type="EMBL" id="CP003620">
    <property type="protein sequence ID" value="AFZ12291.1"/>
    <property type="molecule type" value="Genomic_DNA"/>
</dbReference>
<keyword evidence="5" id="KW-0012">Acyltransferase</keyword>